<gene>
    <name evidence="2" type="ORF">GCM10023217_33570</name>
</gene>
<keyword evidence="3" id="KW-1185">Reference proteome</keyword>
<dbReference type="Gene3D" id="3.10.620.30">
    <property type="match status" value="1"/>
</dbReference>
<dbReference type="InterPro" id="IPR038765">
    <property type="entry name" value="Papain-like_cys_pep_sf"/>
</dbReference>
<dbReference type="PANTHER" id="PTHR33490:SF3">
    <property type="entry name" value="CONSERVED INTEGRAL MEMBRANE PROTEIN"/>
    <property type="match status" value="1"/>
</dbReference>
<dbReference type="InterPro" id="IPR002931">
    <property type="entry name" value="Transglutaminase-like"/>
</dbReference>
<reference evidence="3" key="1">
    <citation type="journal article" date="2019" name="Int. J. Syst. Evol. Microbiol.">
        <title>The Global Catalogue of Microorganisms (GCM) 10K type strain sequencing project: providing services to taxonomists for standard genome sequencing and annotation.</title>
        <authorList>
            <consortium name="The Broad Institute Genomics Platform"/>
            <consortium name="The Broad Institute Genome Sequencing Center for Infectious Disease"/>
            <person name="Wu L."/>
            <person name="Ma J."/>
        </authorList>
    </citation>
    <scope>NUCLEOTIDE SEQUENCE [LARGE SCALE GENOMIC DNA]</scope>
    <source>
        <strain evidence="3">JCM 18077</strain>
    </source>
</reference>
<comment type="caution">
    <text evidence="2">The sequence shown here is derived from an EMBL/GenBank/DDBJ whole genome shotgun (WGS) entry which is preliminary data.</text>
</comment>
<feature type="domain" description="Transglutaminase-like" evidence="1">
    <location>
        <begin position="42"/>
        <end position="150"/>
    </location>
</feature>
<dbReference type="RefSeq" id="WP_345314385.1">
    <property type="nucleotide sequence ID" value="NZ_BAABIE010000023.1"/>
</dbReference>
<evidence type="ECO:0000313" key="2">
    <source>
        <dbReference type="EMBL" id="GAA4758400.1"/>
    </source>
</evidence>
<evidence type="ECO:0000259" key="1">
    <source>
        <dbReference type="Pfam" id="PF01841"/>
    </source>
</evidence>
<name>A0ABP8ZK28_9ACTN</name>
<dbReference type="PANTHER" id="PTHR33490">
    <property type="entry name" value="BLR5614 PROTEIN-RELATED"/>
    <property type="match status" value="1"/>
</dbReference>
<dbReference type="EMBL" id="BAABIE010000023">
    <property type="protein sequence ID" value="GAA4758400.1"/>
    <property type="molecule type" value="Genomic_DNA"/>
</dbReference>
<organism evidence="2 3">
    <name type="scientific">Gordonia alkaliphila</name>
    <dbReference type="NCBI Taxonomy" id="1053547"/>
    <lineage>
        <taxon>Bacteria</taxon>
        <taxon>Bacillati</taxon>
        <taxon>Actinomycetota</taxon>
        <taxon>Actinomycetes</taxon>
        <taxon>Mycobacteriales</taxon>
        <taxon>Gordoniaceae</taxon>
        <taxon>Gordonia</taxon>
    </lineage>
</organism>
<proteinExistence type="predicted"/>
<evidence type="ECO:0000313" key="3">
    <source>
        <dbReference type="Proteomes" id="UP001500822"/>
    </source>
</evidence>
<dbReference type="Pfam" id="PF01841">
    <property type="entry name" value="Transglut_core"/>
    <property type="match status" value="1"/>
</dbReference>
<sequence length="234" mass="25587">MTHTGSADLVATPPQDSCSAPTWFIDSDDPRIVDFATATIAAAGAQTDREKAVALFEAVRDGWRYDPYSVNDDPAAFRASAVLAGGANWCVPKSVLLTAACRAVGIPAGLGFADVRNHLQSEKLRALMGTDLFVYHGYSTIWIDGEWRKASPAFNREMCERFGTKRLEFDGRSDALMHSYDVAGHRHMEYLRDHGQYTDLPFDQMLTAILAAYGPAMTGGVDAMSDVVDEAFHD</sequence>
<dbReference type="SUPFAM" id="SSF54001">
    <property type="entry name" value="Cysteine proteinases"/>
    <property type="match status" value="1"/>
</dbReference>
<accession>A0ABP8ZK28</accession>
<protein>
    <submittedName>
        <fullName evidence="2">Transglutaminase family protein</fullName>
    </submittedName>
</protein>
<dbReference type="Proteomes" id="UP001500822">
    <property type="component" value="Unassembled WGS sequence"/>
</dbReference>